<dbReference type="InterPro" id="IPR002178">
    <property type="entry name" value="PTS_EIIA_type-2_dom"/>
</dbReference>
<dbReference type="GO" id="GO:0030295">
    <property type="term" value="F:protein kinase activator activity"/>
    <property type="evidence" value="ECO:0007669"/>
    <property type="project" value="TreeGrafter"/>
</dbReference>
<dbReference type="Gene3D" id="3.40.930.10">
    <property type="entry name" value="Mannitol-specific EII, Chain A"/>
    <property type="match status" value="1"/>
</dbReference>
<dbReference type="SUPFAM" id="SSF55804">
    <property type="entry name" value="Phoshotransferase/anion transport protein"/>
    <property type="match status" value="1"/>
</dbReference>
<protein>
    <submittedName>
        <fullName evidence="2">PTS system nitrogen regulatory IIA component</fullName>
    </submittedName>
</protein>
<dbReference type="InterPro" id="IPR016152">
    <property type="entry name" value="PTrfase/Anion_transptr"/>
</dbReference>
<name>A0A841KBS4_9HYPH</name>
<evidence type="ECO:0000313" key="2">
    <source>
        <dbReference type="EMBL" id="MBB6169891.1"/>
    </source>
</evidence>
<dbReference type="Proteomes" id="UP000588017">
    <property type="component" value="Unassembled WGS sequence"/>
</dbReference>
<evidence type="ECO:0000313" key="3">
    <source>
        <dbReference type="Proteomes" id="UP000588017"/>
    </source>
</evidence>
<organism evidence="2 3">
    <name type="scientific">Chelatococcus composti</name>
    <dbReference type="NCBI Taxonomy" id="1743235"/>
    <lineage>
        <taxon>Bacteria</taxon>
        <taxon>Pseudomonadati</taxon>
        <taxon>Pseudomonadota</taxon>
        <taxon>Alphaproteobacteria</taxon>
        <taxon>Hyphomicrobiales</taxon>
        <taxon>Chelatococcaceae</taxon>
        <taxon>Chelatococcus</taxon>
    </lineage>
</organism>
<reference evidence="2 3" key="1">
    <citation type="submission" date="2020-08" db="EMBL/GenBank/DDBJ databases">
        <title>Genomic Encyclopedia of Type Strains, Phase IV (KMG-IV): sequencing the most valuable type-strain genomes for metagenomic binning, comparative biology and taxonomic classification.</title>
        <authorList>
            <person name="Goeker M."/>
        </authorList>
    </citation>
    <scope>NUCLEOTIDE SEQUENCE [LARGE SCALE GENOMIC DNA]</scope>
    <source>
        <strain evidence="2 3">DSM 101465</strain>
    </source>
</reference>
<dbReference type="InterPro" id="IPR051541">
    <property type="entry name" value="PTS_SugarTrans_NitroReg"/>
</dbReference>
<sequence length="164" mass="17517">MKISELITPDRVVARIAAPNRRQVIKELSRIAAESVGLNRDDIFEAVVSRRGSMTIGLGRGTAIPHATVRGIDRPVGVFARLDPAVDFEAVDGIPADIVMLVLAPEGDERPLLVAMSCVARSMRDSALVSRLRTAKDAEALYLLLTSDAWQGAEPALAEASTGT</sequence>
<dbReference type="AlphaFoldDB" id="A0A841KBS4"/>
<gene>
    <name evidence="2" type="ORF">HNQ73_003546</name>
</gene>
<dbReference type="PANTHER" id="PTHR47738:SF1">
    <property type="entry name" value="NITROGEN REGULATORY PROTEIN"/>
    <property type="match status" value="1"/>
</dbReference>
<comment type="caution">
    <text evidence="2">The sequence shown here is derived from an EMBL/GenBank/DDBJ whole genome shotgun (WGS) entry which is preliminary data.</text>
</comment>
<dbReference type="EMBL" id="JACHEH010000014">
    <property type="protein sequence ID" value="MBB6169891.1"/>
    <property type="molecule type" value="Genomic_DNA"/>
</dbReference>
<dbReference type="RefSeq" id="WP_183336694.1">
    <property type="nucleotide sequence ID" value="NZ_BMHX01000013.1"/>
</dbReference>
<dbReference type="Pfam" id="PF00359">
    <property type="entry name" value="PTS_EIIA_2"/>
    <property type="match status" value="1"/>
</dbReference>
<proteinExistence type="predicted"/>
<feature type="domain" description="PTS EIIA type-2" evidence="1">
    <location>
        <begin position="5"/>
        <end position="148"/>
    </location>
</feature>
<dbReference type="PROSITE" id="PS51094">
    <property type="entry name" value="PTS_EIIA_TYPE_2"/>
    <property type="match status" value="1"/>
</dbReference>
<dbReference type="CDD" id="cd00211">
    <property type="entry name" value="PTS_IIA_fru"/>
    <property type="match status" value="1"/>
</dbReference>
<accession>A0A841KBS4</accession>
<evidence type="ECO:0000259" key="1">
    <source>
        <dbReference type="PROSITE" id="PS51094"/>
    </source>
</evidence>
<dbReference type="PANTHER" id="PTHR47738">
    <property type="entry name" value="PTS SYSTEM FRUCTOSE-LIKE EIIA COMPONENT-RELATED"/>
    <property type="match status" value="1"/>
</dbReference>
<keyword evidence="3" id="KW-1185">Reference proteome</keyword>